<evidence type="ECO:0000256" key="1">
    <source>
        <dbReference type="SAM" id="MobiDB-lite"/>
    </source>
</evidence>
<sequence length="346" mass="40800">MPYDLYANPLAMVRPRPTNKFLPANKVECFKKIYFVNLFYIEKSIETDPFQIASDYFPCGFHWIPENPTKYLKFYLGILLHIGSISIKPINCKGIEIQYNYYDYIKAWSRFPLFQILDFQHSWFFNFDKKCKNSFPLWFQKCWHHFDLIPDIFPDSLQRIIKHFNISNSPKMKGRDAKFPYLLHFCTIYKSFVKWWDRYPYTNDIVSYVSRDFLLVVPSLKSTEEFPSPSSISKQALITYPTIPEISKSPTNSKDSSSKQKKASSSARKKNSKDSESSSSLKKKSPLEQLKKKDLIQLLKKFIKDELNNNDSAEESEASYIAEDSDPYSNTFEHDYEDYPPFLRDD</sequence>
<proteinExistence type="predicted"/>
<comment type="caution">
    <text evidence="2">The sequence shown here is derived from an EMBL/GenBank/DDBJ whole genome shotgun (WGS) entry which is preliminary data.</text>
</comment>
<organism evidence="2 3">
    <name type="scientific">Carya illinoinensis</name>
    <name type="common">Pecan</name>
    <dbReference type="NCBI Taxonomy" id="32201"/>
    <lineage>
        <taxon>Eukaryota</taxon>
        <taxon>Viridiplantae</taxon>
        <taxon>Streptophyta</taxon>
        <taxon>Embryophyta</taxon>
        <taxon>Tracheophyta</taxon>
        <taxon>Spermatophyta</taxon>
        <taxon>Magnoliopsida</taxon>
        <taxon>eudicotyledons</taxon>
        <taxon>Gunneridae</taxon>
        <taxon>Pentapetalae</taxon>
        <taxon>rosids</taxon>
        <taxon>fabids</taxon>
        <taxon>Fagales</taxon>
        <taxon>Juglandaceae</taxon>
        <taxon>Carya</taxon>
    </lineage>
</organism>
<accession>A0A8T1NWJ0</accession>
<feature type="region of interest" description="Disordered" evidence="1">
    <location>
        <begin position="244"/>
        <end position="288"/>
    </location>
</feature>
<feature type="compositionally biased region" description="Basic residues" evidence="1">
    <location>
        <begin position="259"/>
        <end position="271"/>
    </location>
</feature>
<name>A0A8T1NWJ0_CARIL</name>
<dbReference type="PANTHER" id="PTHR48434">
    <property type="entry name" value="(RAPE) HYPOTHETICAL PROTEIN"/>
    <property type="match status" value="1"/>
</dbReference>
<reference evidence="2" key="1">
    <citation type="submission" date="2020-12" db="EMBL/GenBank/DDBJ databases">
        <title>WGS assembly of Carya illinoinensis cv. Pawnee.</title>
        <authorList>
            <person name="Platts A."/>
            <person name="Shu S."/>
            <person name="Wright S."/>
            <person name="Barry K."/>
            <person name="Edger P."/>
            <person name="Pires J.C."/>
            <person name="Schmutz J."/>
        </authorList>
    </citation>
    <scope>NUCLEOTIDE SEQUENCE</scope>
    <source>
        <tissue evidence="2">Leaf</tissue>
    </source>
</reference>
<dbReference type="PANTHER" id="PTHR48434:SF1">
    <property type="entry name" value="(RAPE) HYPOTHETICAL PROTEIN"/>
    <property type="match status" value="1"/>
</dbReference>
<feature type="region of interest" description="Disordered" evidence="1">
    <location>
        <begin position="307"/>
        <end position="346"/>
    </location>
</feature>
<evidence type="ECO:0000313" key="3">
    <source>
        <dbReference type="Proteomes" id="UP000811609"/>
    </source>
</evidence>
<protein>
    <submittedName>
        <fullName evidence="2">Uncharacterized protein</fullName>
    </submittedName>
</protein>
<dbReference type="Proteomes" id="UP000811609">
    <property type="component" value="Chromosome 12"/>
</dbReference>
<gene>
    <name evidence="2" type="ORF">CIPAW_12G024800</name>
</gene>
<dbReference type="AlphaFoldDB" id="A0A8T1NWJ0"/>
<dbReference type="EMBL" id="CM031820">
    <property type="protein sequence ID" value="KAG6633090.1"/>
    <property type="molecule type" value="Genomic_DNA"/>
</dbReference>
<evidence type="ECO:0000313" key="2">
    <source>
        <dbReference type="EMBL" id="KAG6633090.1"/>
    </source>
</evidence>
<keyword evidence="3" id="KW-1185">Reference proteome</keyword>